<proteinExistence type="predicted"/>
<dbReference type="Proteomes" id="UP001501570">
    <property type="component" value="Unassembled WGS sequence"/>
</dbReference>
<dbReference type="PANTHER" id="PTHR38342:SF2">
    <property type="entry name" value="INNER MEMBRANE OR EXPORTED"/>
    <property type="match status" value="1"/>
</dbReference>
<dbReference type="Gene3D" id="3.30.310.70">
    <property type="entry name" value="TT1751-like domain"/>
    <property type="match status" value="1"/>
</dbReference>
<dbReference type="InterPro" id="IPR035923">
    <property type="entry name" value="TT1751-like_sf"/>
</dbReference>
<accession>A0ABP9S3L3</accession>
<name>A0ABP9S3L3_9ACTN</name>
<dbReference type="PANTHER" id="PTHR38342">
    <property type="entry name" value="SLR5037 PROTEIN"/>
    <property type="match status" value="1"/>
</dbReference>
<sequence>MTARSPHDVAETVAAIRREVEHRGAAVVAVVDHAGAARKAGLSMPETMVVSFGDPRAGTPLMQAVPEVAMDLPLRIMVRDDGRPGSLMTWQDPAYVGQRYGLTGDQLKVLGTPAAIAEAVAGSA</sequence>
<reference evidence="3" key="1">
    <citation type="journal article" date="2019" name="Int. J. Syst. Evol. Microbiol.">
        <title>The Global Catalogue of Microorganisms (GCM) 10K type strain sequencing project: providing services to taxonomists for standard genome sequencing and annotation.</title>
        <authorList>
            <consortium name="The Broad Institute Genomics Platform"/>
            <consortium name="The Broad Institute Genome Sequencing Center for Infectious Disease"/>
            <person name="Wu L."/>
            <person name="Ma J."/>
        </authorList>
    </citation>
    <scope>NUCLEOTIDE SEQUENCE [LARGE SCALE GENOMIC DNA]</scope>
    <source>
        <strain evidence="3">JCM 18304</strain>
    </source>
</reference>
<keyword evidence="3" id="KW-1185">Reference proteome</keyword>
<organism evidence="2 3">
    <name type="scientific">Rugosimonospora acidiphila</name>
    <dbReference type="NCBI Taxonomy" id="556531"/>
    <lineage>
        <taxon>Bacteria</taxon>
        <taxon>Bacillati</taxon>
        <taxon>Actinomycetota</taxon>
        <taxon>Actinomycetes</taxon>
        <taxon>Micromonosporales</taxon>
        <taxon>Micromonosporaceae</taxon>
        <taxon>Rugosimonospora</taxon>
    </lineage>
</organism>
<protein>
    <recommendedName>
        <fullName evidence="1">DUF302 domain-containing protein</fullName>
    </recommendedName>
</protein>
<dbReference type="EMBL" id="BAABJQ010000013">
    <property type="protein sequence ID" value="GAA5190263.1"/>
    <property type="molecule type" value="Genomic_DNA"/>
</dbReference>
<dbReference type="SUPFAM" id="SSF103247">
    <property type="entry name" value="TT1751-like"/>
    <property type="match status" value="1"/>
</dbReference>
<feature type="domain" description="DUF302" evidence="1">
    <location>
        <begin position="31"/>
        <end position="82"/>
    </location>
</feature>
<gene>
    <name evidence="2" type="ORF">GCM10023322_45020</name>
</gene>
<dbReference type="InterPro" id="IPR005180">
    <property type="entry name" value="DUF302"/>
</dbReference>
<dbReference type="CDD" id="cd14797">
    <property type="entry name" value="DUF302"/>
    <property type="match status" value="1"/>
</dbReference>
<comment type="caution">
    <text evidence="2">The sequence shown here is derived from an EMBL/GenBank/DDBJ whole genome shotgun (WGS) entry which is preliminary data.</text>
</comment>
<evidence type="ECO:0000313" key="2">
    <source>
        <dbReference type="EMBL" id="GAA5190263.1"/>
    </source>
</evidence>
<evidence type="ECO:0000259" key="1">
    <source>
        <dbReference type="Pfam" id="PF03625"/>
    </source>
</evidence>
<dbReference type="Pfam" id="PF03625">
    <property type="entry name" value="DUF302"/>
    <property type="match status" value="1"/>
</dbReference>
<evidence type="ECO:0000313" key="3">
    <source>
        <dbReference type="Proteomes" id="UP001501570"/>
    </source>
</evidence>